<keyword evidence="2" id="KW-0238">DNA-binding</keyword>
<dbReference type="SMART" id="SM00895">
    <property type="entry name" value="FCD"/>
    <property type="match status" value="1"/>
</dbReference>
<evidence type="ECO:0000313" key="6">
    <source>
        <dbReference type="Proteomes" id="UP000515563"/>
    </source>
</evidence>
<evidence type="ECO:0000256" key="1">
    <source>
        <dbReference type="ARBA" id="ARBA00023015"/>
    </source>
</evidence>
<evidence type="ECO:0000259" key="4">
    <source>
        <dbReference type="PROSITE" id="PS50949"/>
    </source>
</evidence>
<dbReference type="Proteomes" id="UP000515563">
    <property type="component" value="Chromosome"/>
</dbReference>
<dbReference type="InterPro" id="IPR000524">
    <property type="entry name" value="Tscrpt_reg_HTH_GntR"/>
</dbReference>
<dbReference type="SUPFAM" id="SSF48008">
    <property type="entry name" value="GntR ligand-binding domain-like"/>
    <property type="match status" value="1"/>
</dbReference>
<organism evidence="5 6">
    <name type="scientific">Kribbella qitaiheensis</name>
    <dbReference type="NCBI Taxonomy" id="1544730"/>
    <lineage>
        <taxon>Bacteria</taxon>
        <taxon>Bacillati</taxon>
        <taxon>Actinomycetota</taxon>
        <taxon>Actinomycetes</taxon>
        <taxon>Propionibacteriales</taxon>
        <taxon>Kribbellaceae</taxon>
        <taxon>Kribbella</taxon>
    </lineage>
</organism>
<dbReference type="InterPro" id="IPR008920">
    <property type="entry name" value="TF_FadR/GntR_C"/>
</dbReference>
<dbReference type="GO" id="GO:0003677">
    <property type="term" value="F:DNA binding"/>
    <property type="evidence" value="ECO:0007669"/>
    <property type="project" value="UniProtKB-KW"/>
</dbReference>
<dbReference type="Gene3D" id="1.10.10.10">
    <property type="entry name" value="Winged helix-like DNA-binding domain superfamily/Winged helix DNA-binding domain"/>
    <property type="match status" value="1"/>
</dbReference>
<dbReference type="InterPro" id="IPR036388">
    <property type="entry name" value="WH-like_DNA-bd_sf"/>
</dbReference>
<evidence type="ECO:0000256" key="3">
    <source>
        <dbReference type="ARBA" id="ARBA00023163"/>
    </source>
</evidence>
<dbReference type="PANTHER" id="PTHR43537">
    <property type="entry name" value="TRANSCRIPTIONAL REGULATOR, GNTR FAMILY"/>
    <property type="match status" value="1"/>
</dbReference>
<sequence>MSERAGTMTDVLGGSTYRRDRTSAADQVINDLRTKILSGDLEKGTRLPSEKELASHYDVSSPTIREAVRALSAMSLVEARHGAGTFVTAESTSLMSSALNAVIELEKVDLPSIFEFSEVIYLKAVEIALRDPDPEEFGVLRAAAESFRASMTNDEFAASLRGFLTGLVGISRNKLLIAVANHLIEAQITTAKRSAERSPEVWRRIAAPLREERLAIVDALDAGDSEAAADAVRRYMKRGHDLVVKHAEG</sequence>
<reference evidence="5 6" key="2">
    <citation type="journal article" date="2020" name="Microbiol. Resour. Announc.">
        <title>Antarctic desert soil bacteria exhibit high novel natural product potential, evaluated through long-read genome sequencing and comparative genomics.</title>
        <authorList>
            <person name="Benaud N."/>
            <person name="Edwards R.J."/>
            <person name="Amos T.G."/>
            <person name="D'Agostino P.M."/>
            <person name="Gutierrez-Chavez C."/>
            <person name="Montgomery K."/>
            <person name="Nicetic I."/>
            <person name="Ferrari B.C."/>
        </authorList>
    </citation>
    <scope>NUCLEOTIDE SEQUENCE [LARGE SCALE GENOMIC DNA]</scope>
    <source>
        <strain evidence="5 6">SPB151</strain>
    </source>
</reference>
<dbReference type="SMART" id="SM00345">
    <property type="entry name" value="HTH_GNTR"/>
    <property type="match status" value="1"/>
</dbReference>
<evidence type="ECO:0000313" key="5">
    <source>
        <dbReference type="EMBL" id="QNE21335.1"/>
    </source>
</evidence>
<dbReference type="PROSITE" id="PS50949">
    <property type="entry name" value="HTH_GNTR"/>
    <property type="match status" value="1"/>
</dbReference>
<dbReference type="Pfam" id="PF07729">
    <property type="entry name" value="FCD"/>
    <property type="match status" value="1"/>
</dbReference>
<keyword evidence="3" id="KW-0804">Transcription</keyword>
<feature type="domain" description="HTH gntR-type" evidence="4">
    <location>
        <begin position="22"/>
        <end position="90"/>
    </location>
</feature>
<dbReference type="PANTHER" id="PTHR43537:SF5">
    <property type="entry name" value="UXU OPERON TRANSCRIPTIONAL REGULATOR"/>
    <property type="match status" value="1"/>
</dbReference>
<dbReference type="KEGG" id="kqi:F1D05_29730"/>
<dbReference type="GO" id="GO:0003700">
    <property type="term" value="F:DNA-binding transcription factor activity"/>
    <property type="evidence" value="ECO:0007669"/>
    <property type="project" value="InterPro"/>
</dbReference>
<gene>
    <name evidence="5" type="ORF">F1D05_29730</name>
</gene>
<evidence type="ECO:0000256" key="2">
    <source>
        <dbReference type="ARBA" id="ARBA00023125"/>
    </source>
</evidence>
<dbReference type="InterPro" id="IPR036390">
    <property type="entry name" value="WH_DNA-bd_sf"/>
</dbReference>
<dbReference type="PRINTS" id="PR00035">
    <property type="entry name" value="HTHGNTR"/>
</dbReference>
<accession>A0A7G6X520</accession>
<name>A0A7G6X520_9ACTN</name>
<dbReference type="CDD" id="cd07377">
    <property type="entry name" value="WHTH_GntR"/>
    <property type="match status" value="1"/>
</dbReference>
<keyword evidence="1" id="KW-0805">Transcription regulation</keyword>
<dbReference type="AlphaFoldDB" id="A0A7G6X520"/>
<dbReference type="EMBL" id="CP043661">
    <property type="protein sequence ID" value="QNE21335.1"/>
    <property type="molecule type" value="Genomic_DNA"/>
</dbReference>
<dbReference type="Gene3D" id="1.20.120.530">
    <property type="entry name" value="GntR ligand-binding domain-like"/>
    <property type="match status" value="1"/>
</dbReference>
<reference evidence="6" key="1">
    <citation type="submission" date="2019-09" db="EMBL/GenBank/DDBJ databases">
        <title>Antimicrobial potential of Antarctic Bacteria.</title>
        <authorList>
            <person name="Benaud N."/>
            <person name="Edwards R.J."/>
            <person name="Ferrari B.C."/>
        </authorList>
    </citation>
    <scope>NUCLEOTIDE SEQUENCE [LARGE SCALE GENOMIC DNA]</scope>
    <source>
        <strain evidence="6">SPB151</strain>
    </source>
</reference>
<dbReference type="InterPro" id="IPR011711">
    <property type="entry name" value="GntR_C"/>
</dbReference>
<protein>
    <submittedName>
        <fullName evidence="5">FadR family transcriptional regulator</fullName>
    </submittedName>
</protein>
<dbReference type="Pfam" id="PF00392">
    <property type="entry name" value="GntR"/>
    <property type="match status" value="1"/>
</dbReference>
<dbReference type="SUPFAM" id="SSF46785">
    <property type="entry name" value="Winged helix' DNA-binding domain"/>
    <property type="match status" value="1"/>
</dbReference>
<proteinExistence type="predicted"/>
<keyword evidence="6" id="KW-1185">Reference proteome</keyword>